<feature type="transmembrane region" description="Helical" evidence="7">
    <location>
        <begin position="168"/>
        <end position="185"/>
    </location>
</feature>
<feature type="domain" description="Ferric oxidoreductase" evidence="8">
    <location>
        <begin position="65"/>
        <end position="179"/>
    </location>
</feature>
<dbReference type="Pfam" id="PF01794">
    <property type="entry name" value="Ferric_reduct"/>
    <property type="match status" value="1"/>
</dbReference>
<feature type="transmembrane region" description="Helical" evidence="7">
    <location>
        <begin position="100"/>
        <end position="122"/>
    </location>
</feature>
<name>A0A1G2B1C1_9BACT</name>
<sequence length="244" mass="27256">MESTSLQPASAPAGKFLSRFLIITVTICILISPGYIFFSERGGIGFIEGVTVKQLLHLIFPFFGLYAFTLVWGQIIIGTCKPLIKKIFPGIGRFHRLEGIFAFIFALIHPVLLIGSLGAVTYLKYEFVGPNKKIFVLLGVTALLLLIVTVTTALLMRLPWLQKRWKKLHYANYAVFILVFIHSWNLGTDIQGSPLQYLWMFFAVSAGLGTLYRIWRAIVKRRTAMSAQSATASEPTNSLNPPNS</sequence>
<evidence type="ECO:0000256" key="5">
    <source>
        <dbReference type="ARBA" id="ARBA00023004"/>
    </source>
</evidence>
<dbReference type="GO" id="GO:0016679">
    <property type="term" value="F:oxidoreductase activity, acting on diphenols and related substances as donors"/>
    <property type="evidence" value="ECO:0007669"/>
    <property type="project" value="TreeGrafter"/>
</dbReference>
<dbReference type="PANTHER" id="PTHR36964:SF1">
    <property type="entry name" value="PROTEIN-METHIONINE-SULFOXIDE REDUCTASE HEME-BINDING SUBUNIT MSRQ"/>
    <property type="match status" value="1"/>
</dbReference>
<feature type="transmembrane region" description="Helical" evidence="7">
    <location>
        <begin position="20"/>
        <end position="38"/>
    </location>
</feature>
<evidence type="ECO:0000256" key="7">
    <source>
        <dbReference type="SAM" id="Phobius"/>
    </source>
</evidence>
<keyword evidence="6 7" id="KW-0472">Membrane</keyword>
<reference evidence="9 10" key="1">
    <citation type="journal article" date="2016" name="Nat. Commun.">
        <title>Thousands of microbial genomes shed light on interconnected biogeochemical processes in an aquifer system.</title>
        <authorList>
            <person name="Anantharaman K."/>
            <person name="Brown C.T."/>
            <person name="Hug L.A."/>
            <person name="Sharon I."/>
            <person name="Castelle C.J."/>
            <person name="Probst A.J."/>
            <person name="Thomas B.C."/>
            <person name="Singh A."/>
            <person name="Wilkins M.J."/>
            <person name="Karaoz U."/>
            <person name="Brodie E.L."/>
            <person name="Williams K.H."/>
            <person name="Hubbard S.S."/>
            <person name="Banfield J.F."/>
        </authorList>
    </citation>
    <scope>NUCLEOTIDE SEQUENCE [LARGE SCALE GENOMIC DNA]</scope>
</reference>
<keyword evidence="4 7" id="KW-1133">Transmembrane helix</keyword>
<evidence type="ECO:0000256" key="4">
    <source>
        <dbReference type="ARBA" id="ARBA00022989"/>
    </source>
</evidence>
<comment type="caution">
    <text evidence="9">The sequence shown here is derived from an EMBL/GenBank/DDBJ whole genome shotgun (WGS) entry which is preliminary data.</text>
</comment>
<protein>
    <recommendedName>
        <fullName evidence="8">Ferric oxidoreductase domain-containing protein</fullName>
    </recommendedName>
</protein>
<accession>A0A1G2B1C1</accession>
<evidence type="ECO:0000256" key="1">
    <source>
        <dbReference type="ARBA" id="ARBA00004141"/>
    </source>
</evidence>
<keyword evidence="3 7" id="KW-0812">Transmembrane</keyword>
<evidence type="ECO:0000313" key="10">
    <source>
        <dbReference type="Proteomes" id="UP000179164"/>
    </source>
</evidence>
<feature type="transmembrane region" description="Helical" evidence="7">
    <location>
        <begin position="134"/>
        <end position="156"/>
    </location>
</feature>
<dbReference type="Proteomes" id="UP000179164">
    <property type="component" value="Unassembled WGS sequence"/>
</dbReference>
<dbReference type="EMBL" id="MHKE01000016">
    <property type="protein sequence ID" value="OGY82993.1"/>
    <property type="molecule type" value="Genomic_DNA"/>
</dbReference>
<dbReference type="InterPro" id="IPR013130">
    <property type="entry name" value="Fe3_Rdtase_TM_dom"/>
</dbReference>
<evidence type="ECO:0000259" key="8">
    <source>
        <dbReference type="Pfam" id="PF01794"/>
    </source>
</evidence>
<gene>
    <name evidence="9" type="ORF">A2898_00515</name>
</gene>
<keyword evidence="5" id="KW-0408">Iron</keyword>
<dbReference type="GO" id="GO:0005886">
    <property type="term" value="C:plasma membrane"/>
    <property type="evidence" value="ECO:0007669"/>
    <property type="project" value="TreeGrafter"/>
</dbReference>
<feature type="transmembrane region" description="Helical" evidence="7">
    <location>
        <begin position="58"/>
        <end position="79"/>
    </location>
</feature>
<dbReference type="GO" id="GO:0010181">
    <property type="term" value="F:FMN binding"/>
    <property type="evidence" value="ECO:0007669"/>
    <property type="project" value="TreeGrafter"/>
</dbReference>
<comment type="subcellular location">
    <subcellularLocation>
        <location evidence="1">Membrane</location>
        <topology evidence="1">Multi-pass membrane protein</topology>
    </subcellularLocation>
</comment>
<dbReference type="STRING" id="1798543.A2898_00515"/>
<evidence type="ECO:0000256" key="2">
    <source>
        <dbReference type="ARBA" id="ARBA00022448"/>
    </source>
</evidence>
<evidence type="ECO:0000313" key="9">
    <source>
        <dbReference type="EMBL" id="OGY82993.1"/>
    </source>
</evidence>
<keyword evidence="2" id="KW-0813">Transport</keyword>
<evidence type="ECO:0000256" key="3">
    <source>
        <dbReference type="ARBA" id="ARBA00022692"/>
    </source>
</evidence>
<evidence type="ECO:0000256" key="6">
    <source>
        <dbReference type="ARBA" id="ARBA00023136"/>
    </source>
</evidence>
<dbReference type="GO" id="GO:0020037">
    <property type="term" value="F:heme binding"/>
    <property type="evidence" value="ECO:0007669"/>
    <property type="project" value="TreeGrafter"/>
</dbReference>
<dbReference type="PANTHER" id="PTHR36964">
    <property type="entry name" value="PROTEIN-METHIONINE-SULFOXIDE REDUCTASE HEME-BINDING SUBUNIT MSRQ"/>
    <property type="match status" value="1"/>
</dbReference>
<organism evidence="9 10">
    <name type="scientific">Candidatus Kerfeldbacteria bacterium RIFCSPLOWO2_01_FULL_48_11</name>
    <dbReference type="NCBI Taxonomy" id="1798543"/>
    <lineage>
        <taxon>Bacteria</taxon>
        <taxon>Candidatus Kerfeldiibacteriota</taxon>
    </lineage>
</organism>
<dbReference type="InterPro" id="IPR022837">
    <property type="entry name" value="MsrQ-like"/>
</dbReference>
<dbReference type="AlphaFoldDB" id="A0A1G2B1C1"/>
<feature type="transmembrane region" description="Helical" evidence="7">
    <location>
        <begin position="197"/>
        <end position="215"/>
    </location>
</feature>
<proteinExistence type="predicted"/>